<dbReference type="AlphaFoldDB" id="A0A0M9GL54"/>
<reference evidence="2 3" key="1">
    <citation type="submission" date="2015-01" db="EMBL/GenBank/DDBJ databases">
        <title>Ahrensia donghaiensis sp. nov., a novel dimethylsulphoniopropionate-cleavage bacterium isolated from seawater and emended descriptions of the genus Ahrensia and Ahrensia kielensis.</title>
        <authorList>
            <person name="Liu J."/>
        </authorList>
    </citation>
    <scope>NUCLEOTIDE SEQUENCE [LARGE SCALE GENOMIC DNA]</scope>
    <source>
        <strain evidence="2 3">LZD062</strain>
    </source>
</reference>
<sequence length="63" mass="6969">MMFDGDDEPKKKTPYQLGQNIDDLSVGDLTELIDDLKQEIVRLEKEADAKGKSLGAAQALFKS</sequence>
<name>A0A0M9GL54_9HYPH</name>
<dbReference type="Proteomes" id="UP000038011">
    <property type="component" value="Unassembled WGS sequence"/>
</dbReference>
<evidence type="ECO:0000256" key="1">
    <source>
        <dbReference type="SAM" id="Coils"/>
    </source>
</evidence>
<organism evidence="2 3">
    <name type="scientific">Ahrensia marina</name>
    <dbReference type="NCBI Taxonomy" id="1514904"/>
    <lineage>
        <taxon>Bacteria</taxon>
        <taxon>Pseudomonadati</taxon>
        <taxon>Pseudomonadota</taxon>
        <taxon>Alphaproteobacteria</taxon>
        <taxon>Hyphomicrobiales</taxon>
        <taxon>Ahrensiaceae</taxon>
        <taxon>Ahrensia</taxon>
    </lineage>
</organism>
<feature type="coiled-coil region" evidence="1">
    <location>
        <begin position="26"/>
        <end position="53"/>
    </location>
</feature>
<dbReference type="STRING" id="1514904.SU32_14335"/>
<comment type="caution">
    <text evidence="2">The sequence shown here is derived from an EMBL/GenBank/DDBJ whole genome shotgun (WGS) entry which is preliminary data.</text>
</comment>
<gene>
    <name evidence="2" type="ORF">SU32_14335</name>
</gene>
<protein>
    <recommendedName>
        <fullName evidence="4">DUF1192 domain-containing protein</fullName>
    </recommendedName>
</protein>
<dbReference type="EMBL" id="JXMU01000025">
    <property type="protein sequence ID" value="KPB00293.1"/>
    <property type="molecule type" value="Genomic_DNA"/>
</dbReference>
<evidence type="ECO:0008006" key="4">
    <source>
        <dbReference type="Google" id="ProtNLM"/>
    </source>
</evidence>
<dbReference type="RefSeq" id="WP_201454963.1">
    <property type="nucleotide sequence ID" value="NZ_JXMU01000025.1"/>
</dbReference>
<evidence type="ECO:0000313" key="2">
    <source>
        <dbReference type="EMBL" id="KPB00293.1"/>
    </source>
</evidence>
<dbReference type="PATRIC" id="fig|1514904.3.peg.2004"/>
<dbReference type="InterPro" id="IPR009579">
    <property type="entry name" value="DUF1192"/>
</dbReference>
<keyword evidence="1" id="KW-0175">Coiled coil</keyword>
<proteinExistence type="predicted"/>
<keyword evidence="3" id="KW-1185">Reference proteome</keyword>
<evidence type="ECO:0000313" key="3">
    <source>
        <dbReference type="Proteomes" id="UP000038011"/>
    </source>
</evidence>
<accession>A0A0M9GL54</accession>
<dbReference type="Pfam" id="PF06698">
    <property type="entry name" value="DUF1192"/>
    <property type="match status" value="1"/>
</dbReference>